<feature type="transmembrane region" description="Helical" evidence="6">
    <location>
        <begin position="342"/>
        <end position="363"/>
    </location>
</feature>
<keyword evidence="4 6" id="KW-0472">Membrane</keyword>
<dbReference type="Pfam" id="PF05653">
    <property type="entry name" value="Mg_trans_NIPA"/>
    <property type="match status" value="1"/>
</dbReference>
<evidence type="ECO:0000313" key="8">
    <source>
        <dbReference type="Proteomes" id="UP000053890"/>
    </source>
</evidence>
<dbReference type="RefSeq" id="XP_018270289.1">
    <property type="nucleotide sequence ID" value="XM_018417146.1"/>
</dbReference>
<feature type="region of interest" description="Disordered" evidence="5">
    <location>
        <begin position="397"/>
        <end position="443"/>
    </location>
</feature>
<feature type="transmembrane region" description="Helical" evidence="6">
    <location>
        <begin position="266"/>
        <end position="286"/>
    </location>
</feature>
<dbReference type="PANTHER" id="PTHR12570:SF82">
    <property type="entry name" value="NIPA-LIKE PROTEIN 3"/>
    <property type="match status" value="1"/>
</dbReference>
<reference evidence="7 8" key="1">
    <citation type="journal article" date="2015" name="Front. Microbiol.">
        <title>Genome sequence of the plant growth promoting endophytic yeast Rhodotorula graminis WP1.</title>
        <authorList>
            <person name="Firrincieli A."/>
            <person name="Otillar R."/>
            <person name="Salamov A."/>
            <person name="Schmutz J."/>
            <person name="Khan Z."/>
            <person name="Redman R.S."/>
            <person name="Fleck N.D."/>
            <person name="Lindquist E."/>
            <person name="Grigoriev I.V."/>
            <person name="Doty S.L."/>
        </authorList>
    </citation>
    <scope>NUCLEOTIDE SEQUENCE [LARGE SCALE GENOMIC DNA]</scope>
    <source>
        <strain evidence="7 8">WP1</strain>
    </source>
</reference>
<sequence>MQNQTDLYQPRTYSAGDFVIGLFITLGASLFNALGLNITKLDYARSLAVPAAQRRPDYLRPFWLLGNTLYIASQVIGSTLALEFLRAEYVAPLGSSSLIFNVLFAFLLAGIPITALDVAGTAVIIVGVVCVVVFSNQKIRTDRIDAEANLSLSLLKELWGRGGWIAFFVMLEVVTVLLWWTSGIVHEVCMARVTDERGEDRSGLDAMMDGGGGRRIVNPYDGEGFVGKVKSARDAWRRRQGQVRKVVKGHVEQWSASRPDTSIRRLAAFLWAVSGGLLSGQTLVLAKSGVKLVTSAINHTDPNEANQFTSPLTWFIVILLVVCAVAQVVALNLALKSGDSTLVVPLFFSAYTISGFVISLVYLDQTNSYRTPIFVCIWLSIVVLIAGVVMLSLKKPPPAPRQRSGSSASAMPNPFDDPSSAGPGEYELDSPTKPGFARATTAASSVDLEAGKHGGVGDDGEAGQPLRKGQGWLSRLFGGLPSKPVAAQGAGASGGGAAAPRAGRPARRRNTGGSQRGADDGDSVLASERASQRDAEELELDEVDGLGDYASSSKGREVDEEDDFGDFEKATGAVRVEEAPHTGRGSS</sequence>
<dbReference type="OMA" id="DPNEANQ"/>
<dbReference type="SUPFAM" id="SSF103481">
    <property type="entry name" value="Multidrug resistance efflux transporter EmrE"/>
    <property type="match status" value="1"/>
</dbReference>
<dbReference type="InterPro" id="IPR037185">
    <property type="entry name" value="EmrE-like"/>
</dbReference>
<feature type="transmembrane region" description="Helical" evidence="6">
    <location>
        <begin position="115"/>
        <end position="134"/>
    </location>
</feature>
<feature type="transmembrane region" description="Helical" evidence="6">
    <location>
        <begin position="58"/>
        <end position="77"/>
    </location>
</feature>
<feature type="transmembrane region" description="Helical" evidence="6">
    <location>
        <begin position="18"/>
        <end position="38"/>
    </location>
</feature>
<dbReference type="EMBL" id="KQ474080">
    <property type="protein sequence ID" value="KPV74240.1"/>
    <property type="molecule type" value="Genomic_DNA"/>
</dbReference>
<dbReference type="PANTHER" id="PTHR12570">
    <property type="match status" value="1"/>
</dbReference>
<feature type="transmembrane region" description="Helical" evidence="6">
    <location>
        <begin position="89"/>
        <end position="108"/>
    </location>
</feature>
<feature type="transmembrane region" description="Helical" evidence="6">
    <location>
        <begin position="162"/>
        <end position="180"/>
    </location>
</feature>
<name>A0A194S122_RHOGW</name>
<evidence type="ECO:0000256" key="6">
    <source>
        <dbReference type="SAM" id="Phobius"/>
    </source>
</evidence>
<dbReference type="Proteomes" id="UP000053890">
    <property type="component" value="Unassembled WGS sequence"/>
</dbReference>
<protein>
    <submittedName>
        <fullName evidence="7">Uncharacterized protein</fullName>
    </submittedName>
</protein>
<evidence type="ECO:0000256" key="3">
    <source>
        <dbReference type="ARBA" id="ARBA00022989"/>
    </source>
</evidence>
<feature type="transmembrane region" description="Helical" evidence="6">
    <location>
        <begin position="369"/>
        <end position="393"/>
    </location>
</feature>
<feature type="compositionally biased region" description="Acidic residues" evidence="5">
    <location>
        <begin position="536"/>
        <end position="545"/>
    </location>
</feature>
<proteinExistence type="predicted"/>
<feature type="region of interest" description="Disordered" evidence="5">
    <location>
        <begin position="448"/>
        <end position="467"/>
    </location>
</feature>
<keyword evidence="3 6" id="KW-1133">Transmembrane helix</keyword>
<feature type="region of interest" description="Disordered" evidence="5">
    <location>
        <begin position="484"/>
        <end position="587"/>
    </location>
</feature>
<dbReference type="GO" id="GO:0016020">
    <property type="term" value="C:membrane"/>
    <property type="evidence" value="ECO:0007669"/>
    <property type="project" value="UniProtKB-SubCell"/>
</dbReference>
<evidence type="ECO:0000256" key="2">
    <source>
        <dbReference type="ARBA" id="ARBA00022692"/>
    </source>
</evidence>
<accession>A0A194S122</accession>
<dbReference type="GO" id="GO:0015095">
    <property type="term" value="F:magnesium ion transmembrane transporter activity"/>
    <property type="evidence" value="ECO:0007669"/>
    <property type="project" value="InterPro"/>
</dbReference>
<evidence type="ECO:0000313" key="7">
    <source>
        <dbReference type="EMBL" id="KPV74240.1"/>
    </source>
</evidence>
<evidence type="ECO:0000256" key="1">
    <source>
        <dbReference type="ARBA" id="ARBA00004141"/>
    </source>
</evidence>
<evidence type="ECO:0000256" key="4">
    <source>
        <dbReference type="ARBA" id="ARBA00023136"/>
    </source>
</evidence>
<keyword evidence="8" id="KW-1185">Reference proteome</keyword>
<comment type="subcellular location">
    <subcellularLocation>
        <location evidence="1">Membrane</location>
        <topology evidence="1">Multi-pass membrane protein</topology>
    </subcellularLocation>
</comment>
<evidence type="ECO:0000256" key="5">
    <source>
        <dbReference type="SAM" id="MobiDB-lite"/>
    </source>
</evidence>
<gene>
    <name evidence="7" type="ORF">RHOBADRAFT_54089</name>
</gene>
<dbReference type="GeneID" id="28977594"/>
<dbReference type="OrthoDB" id="165382at2759"/>
<dbReference type="InterPro" id="IPR008521">
    <property type="entry name" value="Mg_trans_NIPA"/>
</dbReference>
<organism evidence="7 8">
    <name type="scientific">Rhodotorula graminis (strain WP1)</name>
    <dbReference type="NCBI Taxonomy" id="578459"/>
    <lineage>
        <taxon>Eukaryota</taxon>
        <taxon>Fungi</taxon>
        <taxon>Dikarya</taxon>
        <taxon>Basidiomycota</taxon>
        <taxon>Pucciniomycotina</taxon>
        <taxon>Microbotryomycetes</taxon>
        <taxon>Sporidiobolales</taxon>
        <taxon>Sporidiobolaceae</taxon>
        <taxon>Rhodotorula</taxon>
    </lineage>
</organism>
<dbReference type="AlphaFoldDB" id="A0A194S122"/>
<feature type="transmembrane region" description="Helical" evidence="6">
    <location>
        <begin position="312"/>
        <end position="335"/>
    </location>
</feature>
<keyword evidence="2 6" id="KW-0812">Transmembrane</keyword>